<dbReference type="STRING" id="930992.A0A0D0ANZ1"/>
<keyword evidence="3" id="KW-1185">Reference proteome</keyword>
<protein>
    <recommendedName>
        <fullName evidence="4">HTH CENPB-type domain-containing protein</fullName>
    </recommendedName>
</protein>
<organism evidence="2 3">
    <name type="scientific">Suillus luteus UH-Slu-Lm8-n1</name>
    <dbReference type="NCBI Taxonomy" id="930992"/>
    <lineage>
        <taxon>Eukaryota</taxon>
        <taxon>Fungi</taxon>
        <taxon>Dikarya</taxon>
        <taxon>Basidiomycota</taxon>
        <taxon>Agaricomycotina</taxon>
        <taxon>Agaricomycetes</taxon>
        <taxon>Agaricomycetidae</taxon>
        <taxon>Boletales</taxon>
        <taxon>Suillineae</taxon>
        <taxon>Suillaceae</taxon>
        <taxon>Suillus</taxon>
    </lineage>
</organism>
<reference evidence="3" key="2">
    <citation type="submission" date="2015-01" db="EMBL/GenBank/DDBJ databases">
        <title>Evolutionary Origins and Diversification of the Mycorrhizal Mutualists.</title>
        <authorList>
            <consortium name="DOE Joint Genome Institute"/>
            <consortium name="Mycorrhizal Genomics Consortium"/>
            <person name="Kohler A."/>
            <person name="Kuo A."/>
            <person name="Nagy L.G."/>
            <person name="Floudas D."/>
            <person name="Copeland A."/>
            <person name="Barry K.W."/>
            <person name="Cichocki N."/>
            <person name="Veneault-Fourrey C."/>
            <person name="LaButti K."/>
            <person name="Lindquist E.A."/>
            <person name="Lipzen A."/>
            <person name="Lundell T."/>
            <person name="Morin E."/>
            <person name="Murat C."/>
            <person name="Riley R."/>
            <person name="Ohm R."/>
            <person name="Sun H."/>
            <person name="Tunlid A."/>
            <person name="Henrissat B."/>
            <person name="Grigoriev I.V."/>
            <person name="Hibbett D.S."/>
            <person name="Martin F."/>
        </authorList>
    </citation>
    <scope>NUCLEOTIDE SEQUENCE [LARGE SCALE GENOMIC DNA]</scope>
    <source>
        <strain evidence="3">UH-Slu-Lm8-n1</strain>
    </source>
</reference>
<feature type="region of interest" description="Disordered" evidence="1">
    <location>
        <begin position="173"/>
        <end position="193"/>
    </location>
</feature>
<evidence type="ECO:0000313" key="3">
    <source>
        <dbReference type="Proteomes" id="UP000054485"/>
    </source>
</evidence>
<dbReference type="AlphaFoldDB" id="A0A0D0ANZ1"/>
<evidence type="ECO:0000256" key="1">
    <source>
        <dbReference type="SAM" id="MobiDB-lite"/>
    </source>
</evidence>
<dbReference type="EMBL" id="KN835883">
    <property type="protein sequence ID" value="KIK33713.1"/>
    <property type="molecule type" value="Genomic_DNA"/>
</dbReference>
<accession>A0A0D0ANZ1</accession>
<dbReference type="HOGENOM" id="CLU_076148_1_0_1"/>
<evidence type="ECO:0008006" key="4">
    <source>
        <dbReference type="Google" id="ProtNLM"/>
    </source>
</evidence>
<dbReference type="Proteomes" id="UP000054485">
    <property type="component" value="Unassembled WGS sequence"/>
</dbReference>
<name>A0A0D0ANZ1_9AGAM</name>
<evidence type="ECO:0000313" key="2">
    <source>
        <dbReference type="EMBL" id="KIK33713.1"/>
    </source>
</evidence>
<dbReference type="OrthoDB" id="2688557at2759"/>
<proteinExistence type="predicted"/>
<reference evidence="2 3" key="1">
    <citation type="submission" date="2014-04" db="EMBL/GenBank/DDBJ databases">
        <authorList>
            <consortium name="DOE Joint Genome Institute"/>
            <person name="Kuo A."/>
            <person name="Ruytinx J."/>
            <person name="Rineau F."/>
            <person name="Colpaert J."/>
            <person name="Kohler A."/>
            <person name="Nagy L.G."/>
            <person name="Floudas D."/>
            <person name="Copeland A."/>
            <person name="Barry K.W."/>
            <person name="Cichocki N."/>
            <person name="Veneault-Fourrey C."/>
            <person name="LaButti K."/>
            <person name="Lindquist E.A."/>
            <person name="Lipzen A."/>
            <person name="Lundell T."/>
            <person name="Morin E."/>
            <person name="Murat C."/>
            <person name="Sun H."/>
            <person name="Tunlid A."/>
            <person name="Henrissat B."/>
            <person name="Grigoriev I.V."/>
            <person name="Hibbett D.S."/>
            <person name="Martin F."/>
            <person name="Nordberg H.P."/>
            <person name="Cantor M.N."/>
            <person name="Hua S.X."/>
        </authorList>
    </citation>
    <scope>NUCLEOTIDE SEQUENCE [LARGE SCALE GENOMIC DNA]</scope>
    <source>
        <strain evidence="2 3">UH-Slu-Lm8-n1</strain>
    </source>
</reference>
<gene>
    <name evidence="2" type="ORF">CY34DRAFT_18196</name>
</gene>
<sequence>MVGRPKSVTRKKQLARQEQEIAITRAINEYRAEQRKDQPTKSLRAICREVQEEYRAETGKPVVVDHMTVSRRLAGNRSSAQYMAEERAWLKSEEAEKEKFPAEGVGKNWTDRFVEKHMDELGRFWTRSLDTTRGRAVNPTTHDQWFTLLEGAMTSLGIEEDCIWAADETGFQPGGGNKERVFGPSGAKIQYQQ</sequence>
<dbReference type="InParanoid" id="A0A0D0ANZ1"/>